<accession>A0A0E9RPY9</accession>
<protein>
    <submittedName>
        <fullName evidence="1">Uncharacterized protein</fullName>
    </submittedName>
</protein>
<sequence>MLEKKHHIYCIGEGRKYSIKVLRCSSTKMFNVLSLSFPPVFSLSHRHTHIFPIFMLVLLLK</sequence>
<evidence type="ECO:0000313" key="1">
    <source>
        <dbReference type="EMBL" id="JAH31184.1"/>
    </source>
</evidence>
<dbReference type="AlphaFoldDB" id="A0A0E9RPY9"/>
<reference evidence="1" key="1">
    <citation type="submission" date="2014-11" db="EMBL/GenBank/DDBJ databases">
        <authorList>
            <person name="Amaro Gonzalez C."/>
        </authorList>
    </citation>
    <scope>NUCLEOTIDE SEQUENCE</scope>
</reference>
<reference evidence="1" key="2">
    <citation type="journal article" date="2015" name="Fish Shellfish Immunol.">
        <title>Early steps in the European eel (Anguilla anguilla)-Vibrio vulnificus interaction in the gills: Role of the RtxA13 toxin.</title>
        <authorList>
            <person name="Callol A."/>
            <person name="Pajuelo D."/>
            <person name="Ebbesson L."/>
            <person name="Teles M."/>
            <person name="MacKenzie S."/>
            <person name="Amaro C."/>
        </authorList>
    </citation>
    <scope>NUCLEOTIDE SEQUENCE</scope>
</reference>
<dbReference type="EMBL" id="GBXM01077393">
    <property type="protein sequence ID" value="JAH31184.1"/>
    <property type="molecule type" value="Transcribed_RNA"/>
</dbReference>
<name>A0A0E9RPY9_ANGAN</name>
<organism evidence="1">
    <name type="scientific">Anguilla anguilla</name>
    <name type="common">European freshwater eel</name>
    <name type="synonym">Muraena anguilla</name>
    <dbReference type="NCBI Taxonomy" id="7936"/>
    <lineage>
        <taxon>Eukaryota</taxon>
        <taxon>Metazoa</taxon>
        <taxon>Chordata</taxon>
        <taxon>Craniata</taxon>
        <taxon>Vertebrata</taxon>
        <taxon>Euteleostomi</taxon>
        <taxon>Actinopterygii</taxon>
        <taxon>Neopterygii</taxon>
        <taxon>Teleostei</taxon>
        <taxon>Anguilliformes</taxon>
        <taxon>Anguillidae</taxon>
        <taxon>Anguilla</taxon>
    </lineage>
</organism>
<proteinExistence type="predicted"/>